<evidence type="ECO:0000256" key="1">
    <source>
        <dbReference type="SAM" id="MobiDB-lite"/>
    </source>
</evidence>
<evidence type="ECO:0000313" key="3">
    <source>
        <dbReference type="WBParaSite" id="SPAL_0000721675.1"/>
    </source>
</evidence>
<dbReference type="AlphaFoldDB" id="A0A0N5BMT2"/>
<accession>A0A0N5BMT2</accession>
<keyword evidence="2" id="KW-1185">Reference proteome</keyword>
<feature type="compositionally biased region" description="Basic and acidic residues" evidence="1">
    <location>
        <begin position="12"/>
        <end position="23"/>
    </location>
</feature>
<dbReference type="Proteomes" id="UP000046392">
    <property type="component" value="Unplaced"/>
</dbReference>
<proteinExistence type="predicted"/>
<dbReference type="WBParaSite" id="SPAL_0000721675.1">
    <property type="protein sequence ID" value="SPAL_0000721675.1"/>
    <property type="gene ID" value="SPAL_0000721675"/>
</dbReference>
<reference evidence="3" key="1">
    <citation type="submission" date="2017-02" db="UniProtKB">
        <authorList>
            <consortium name="WormBaseParasite"/>
        </authorList>
    </citation>
    <scope>IDENTIFICATION</scope>
</reference>
<name>A0A0N5BMT2_STREA</name>
<feature type="region of interest" description="Disordered" evidence="1">
    <location>
        <begin position="1"/>
        <end position="37"/>
    </location>
</feature>
<sequence length="37" mass="4111">MAKRKHTIISKEGNKAASDEKDISTITESSFDENSKL</sequence>
<evidence type="ECO:0000313" key="2">
    <source>
        <dbReference type="Proteomes" id="UP000046392"/>
    </source>
</evidence>
<organism evidence="2 3">
    <name type="scientific">Strongyloides papillosus</name>
    <name type="common">Intestinal threadworm</name>
    <dbReference type="NCBI Taxonomy" id="174720"/>
    <lineage>
        <taxon>Eukaryota</taxon>
        <taxon>Metazoa</taxon>
        <taxon>Ecdysozoa</taxon>
        <taxon>Nematoda</taxon>
        <taxon>Chromadorea</taxon>
        <taxon>Rhabditida</taxon>
        <taxon>Tylenchina</taxon>
        <taxon>Panagrolaimomorpha</taxon>
        <taxon>Strongyloidoidea</taxon>
        <taxon>Strongyloididae</taxon>
        <taxon>Strongyloides</taxon>
    </lineage>
</organism>
<protein>
    <submittedName>
        <fullName evidence="3">Transposase</fullName>
    </submittedName>
</protein>